<comment type="caution">
    <text evidence="2">The sequence shown here is derived from an EMBL/GenBank/DDBJ whole genome shotgun (WGS) entry which is preliminary data.</text>
</comment>
<dbReference type="InterPro" id="IPR001279">
    <property type="entry name" value="Metallo-B-lactamas"/>
</dbReference>
<evidence type="ECO:0000313" key="3">
    <source>
        <dbReference type="Proteomes" id="UP000537775"/>
    </source>
</evidence>
<proteinExistence type="predicted"/>
<dbReference type="EMBL" id="JACHML010000001">
    <property type="protein sequence ID" value="MBB6392356.1"/>
    <property type="molecule type" value="Genomic_DNA"/>
</dbReference>
<protein>
    <submittedName>
        <fullName evidence="2">Beta-lactamase superfamily II metal-dependent hydrolase</fullName>
    </submittedName>
</protein>
<evidence type="ECO:0000313" key="2">
    <source>
        <dbReference type="EMBL" id="MBB6392356.1"/>
    </source>
</evidence>
<name>A0A7X0KVL1_9MICO</name>
<gene>
    <name evidence="2" type="ORF">HD594_002669</name>
</gene>
<dbReference type="InterPro" id="IPR052159">
    <property type="entry name" value="Competence_DNA_uptake"/>
</dbReference>
<dbReference type="PANTHER" id="PTHR30619:SF1">
    <property type="entry name" value="RECOMBINATION PROTEIN 2"/>
    <property type="match status" value="1"/>
</dbReference>
<dbReference type="RefSeq" id="WP_184751433.1">
    <property type="nucleotide sequence ID" value="NZ_BAAAJR010000011.1"/>
</dbReference>
<accession>A0A7X0KVL1</accession>
<evidence type="ECO:0000259" key="1">
    <source>
        <dbReference type="Pfam" id="PF00753"/>
    </source>
</evidence>
<keyword evidence="2" id="KW-0378">Hydrolase</keyword>
<dbReference type="Pfam" id="PF00753">
    <property type="entry name" value="Lactamase_B"/>
    <property type="match status" value="1"/>
</dbReference>
<sequence length="426" mass="46758">MTRAKTTATVRMYDVGFGDAFVVTVTRSKKVWRMLVDCGVSRSSQTRPIAESVRAIIDDLTAVAPAGSPPRLDVVVATHHHADHIAGFADPAWEEVDVGEVWVPFVEDPDDADVRALRSGQSRAAHALTALIDDATRRLAADDDPHARDALAIAAVFAANSSGNDVASDRLLGRNGLSFRNAPPVRYLPDVEPDRNVIATTIPDTVVHVLGPSREREDLRRMNPPKAVRWLQLAADERMDDVDDEHPPFEPAYTVPIGALETEVPQVLRDAQRALNLSPIADEADELLAASSLLENAVNNTSVYFVLDVDGTRLVFVGDSQYGAWRHVLDDPESRALVTQPAFYKVGHHGSHNATPKEYVTEELLGRGHVAMMPFRLVPQWPSIPEHKLLDELEDLDTHVIRADDPEGPDVTVDEDGLWSEVTFTA</sequence>
<dbReference type="Gene3D" id="3.60.15.10">
    <property type="entry name" value="Ribonuclease Z/Hydroxyacylglutathione hydrolase-like"/>
    <property type="match status" value="1"/>
</dbReference>
<dbReference type="Proteomes" id="UP000537775">
    <property type="component" value="Unassembled WGS sequence"/>
</dbReference>
<keyword evidence="3" id="KW-1185">Reference proteome</keyword>
<feature type="domain" description="Metallo-beta-lactamase" evidence="1">
    <location>
        <begin position="18"/>
        <end position="89"/>
    </location>
</feature>
<reference evidence="2 3" key="1">
    <citation type="submission" date="2020-08" db="EMBL/GenBank/DDBJ databases">
        <title>Sequencing the genomes of 1000 actinobacteria strains.</title>
        <authorList>
            <person name="Klenk H.-P."/>
        </authorList>
    </citation>
    <scope>NUCLEOTIDE SEQUENCE [LARGE SCALE GENOMIC DNA]</scope>
    <source>
        <strain evidence="2 3">DSM 12511</strain>
    </source>
</reference>
<dbReference type="SUPFAM" id="SSF56281">
    <property type="entry name" value="Metallo-hydrolase/oxidoreductase"/>
    <property type="match status" value="1"/>
</dbReference>
<dbReference type="PANTHER" id="PTHR30619">
    <property type="entry name" value="DNA INTERNALIZATION/COMPETENCE PROTEIN COMEC/REC2"/>
    <property type="match status" value="1"/>
</dbReference>
<dbReference type="InterPro" id="IPR036866">
    <property type="entry name" value="RibonucZ/Hydroxyglut_hydro"/>
</dbReference>
<organism evidence="2 3">
    <name type="scientific">Microbacterium thalassium</name>
    <dbReference type="NCBI Taxonomy" id="362649"/>
    <lineage>
        <taxon>Bacteria</taxon>
        <taxon>Bacillati</taxon>
        <taxon>Actinomycetota</taxon>
        <taxon>Actinomycetes</taxon>
        <taxon>Micrococcales</taxon>
        <taxon>Microbacteriaceae</taxon>
        <taxon>Microbacterium</taxon>
    </lineage>
</organism>
<dbReference type="GO" id="GO:0016787">
    <property type="term" value="F:hydrolase activity"/>
    <property type="evidence" value="ECO:0007669"/>
    <property type="project" value="UniProtKB-KW"/>
</dbReference>
<dbReference type="AlphaFoldDB" id="A0A7X0KVL1"/>